<organism evidence="1 2">
    <name type="scientific">Streptomyces lydicus</name>
    <dbReference type="NCBI Taxonomy" id="47763"/>
    <lineage>
        <taxon>Bacteria</taxon>
        <taxon>Bacillati</taxon>
        <taxon>Actinomycetota</taxon>
        <taxon>Actinomycetes</taxon>
        <taxon>Kitasatosporales</taxon>
        <taxon>Streptomycetaceae</taxon>
        <taxon>Streptomyces</taxon>
    </lineage>
</organism>
<dbReference type="AlphaFoldDB" id="A0A3Q9K9F2"/>
<name>A0A3Q9K9F2_9ACTN</name>
<reference evidence="1 2" key="1">
    <citation type="submission" date="2018-04" db="EMBL/GenBank/DDBJ databases">
        <title>Complete genome sequences of Streptomyces lydicus strain WYEC and characterization of antagonistic properties of biological control agents.</title>
        <authorList>
            <person name="Mariita R.M."/>
            <person name="Sello J.K."/>
        </authorList>
    </citation>
    <scope>NUCLEOTIDE SEQUENCE [LARGE SCALE GENOMIC DNA]</scope>
    <source>
        <strain evidence="1 2">WYEC 108</strain>
    </source>
</reference>
<evidence type="ECO:0000313" key="2">
    <source>
        <dbReference type="Proteomes" id="UP000275579"/>
    </source>
</evidence>
<proteinExistence type="predicted"/>
<evidence type="ECO:0000313" key="1">
    <source>
        <dbReference type="EMBL" id="AZS71617.1"/>
    </source>
</evidence>
<protein>
    <recommendedName>
        <fullName evidence="3">ESX-1 secretion-associated protein</fullName>
    </recommendedName>
</protein>
<dbReference type="RefSeq" id="WP_127150658.1">
    <property type="nucleotide sequence ID" value="NZ_CP029042.1"/>
</dbReference>
<dbReference type="Proteomes" id="UP000275579">
    <property type="component" value="Chromosome"/>
</dbReference>
<evidence type="ECO:0008006" key="3">
    <source>
        <dbReference type="Google" id="ProtNLM"/>
    </source>
</evidence>
<gene>
    <name evidence="1" type="ORF">DDE74_12215</name>
</gene>
<sequence>MSDEVFVDSAALRKLAKSFETHAYDLQSHLKSFSQKTGEEAIGDGFGVLTESEEITSSYVDYSKDVSTAMEKVHRHLDEIGAALQQVTRNTETNDDNVSALFGRKGGH</sequence>
<dbReference type="EMBL" id="CP029042">
    <property type="protein sequence ID" value="AZS71617.1"/>
    <property type="molecule type" value="Genomic_DNA"/>
</dbReference>
<accession>A0A3Q9K9F2</accession>
<dbReference type="Gene3D" id="1.10.287.1060">
    <property type="entry name" value="ESAT-6-like"/>
    <property type="match status" value="1"/>
</dbReference>